<reference evidence="5" key="2">
    <citation type="submission" date="2020-09" db="EMBL/GenBank/DDBJ databases">
        <authorList>
            <person name="Sun Q."/>
            <person name="Ohkuma M."/>
        </authorList>
    </citation>
    <scope>NUCLEOTIDE SEQUENCE</scope>
    <source>
        <strain evidence="5">JCM 18487</strain>
    </source>
</reference>
<keyword evidence="6" id="KW-1185">Reference proteome</keyword>
<proteinExistence type="predicted"/>
<sequence length="114" mass="12518">MSDCIFCKIVQGELPADKVAETDDLLAFRDIRPQAPVHVLIIPKKHIPSAHAVTEEDAPLIGRLHRLAQQVAEQTGVAATGYRLVTNVGTHGQQTVHHLHYHLLGGRQLTWPPG</sequence>
<dbReference type="InterPro" id="IPR036265">
    <property type="entry name" value="HIT-like_sf"/>
</dbReference>
<dbReference type="InterPro" id="IPR001310">
    <property type="entry name" value="Histidine_triad_HIT"/>
</dbReference>
<dbReference type="InterPro" id="IPR011146">
    <property type="entry name" value="HIT-like"/>
</dbReference>
<dbReference type="EMBL" id="BMOY01000004">
    <property type="protein sequence ID" value="GGI98147.1"/>
    <property type="molecule type" value="Genomic_DNA"/>
</dbReference>
<name>A0A917NHD5_9BACL</name>
<dbReference type="Gene3D" id="3.30.428.10">
    <property type="entry name" value="HIT-like"/>
    <property type="match status" value="1"/>
</dbReference>
<dbReference type="Proteomes" id="UP000637695">
    <property type="component" value="Unassembled WGS sequence"/>
</dbReference>
<gene>
    <name evidence="5" type="primary">hit</name>
    <name evidence="5" type="ORF">GCM10010885_04700</name>
</gene>
<feature type="short sequence motif" description="Histidine triad motif" evidence="2 3">
    <location>
        <begin position="98"/>
        <end position="102"/>
    </location>
</feature>
<feature type="domain" description="HIT" evidence="4">
    <location>
        <begin position="5"/>
        <end position="114"/>
    </location>
</feature>
<accession>A0A917NHD5</accession>
<dbReference type="SUPFAM" id="SSF54197">
    <property type="entry name" value="HIT-like"/>
    <property type="match status" value="1"/>
</dbReference>
<reference evidence="5" key="1">
    <citation type="journal article" date="2014" name="Int. J. Syst. Evol. Microbiol.">
        <title>Complete genome sequence of Corynebacterium casei LMG S-19264T (=DSM 44701T), isolated from a smear-ripened cheese.</title>
        <authorList>
            <consortium name="US DOE Joint Genome Institute (JGI-PGF)"/>
            <person name="Walter F."/>
            <person name="Albersmeier A."/>
            <person name="Kalinowski J."/>
            <person name="Ruckert C."/>
        </authorList>
    </citation>
    <scope>NUCLEOTIDE SEQUENCE</scope>
    <source>
        <strain evidence="5">JCM 18487</strain>
    </source>
</reference>
<dbReference type="Pfam" id="PF11969">
    <property type="entry name" value="DcpS_C"/>
    <property type="match status" value="1"/>
</dbReference>
<evidence type="ECO:0000256" key="2">
    <source>
        <dbReference type="PIRSR" id="PIRSR601310-3"/>
    </source>
</evidence>
<dbReference type="PRINTS" id="PR00332">
    <property type="entry name" value="HISTRIAD"/>
</dbReference>
<dbReference type="GO" id="GO:0003824">
    <property type="term" value="F:catalytic activity"/>
    <property type="evidence" value="ECO:0007669"/>
    <property type="project" value="InterPro"/>
</dbReference>
<evidence type="ECO:0000259" key="4">
    <source>
        <dbReference type="PROSITE" id="PS51084"/>
    </source>
</evidence>
<protein>
    <submittedName>
        <fullName evidence="5">Histidine triad nucleotide-binding protein</fullName>
    </submittedName>
</protein>
<comment type="caution">
    <text evidence="5">The sequence shown here is derived from an EMBL/GenBank/DDBJ whole genome shotgun (WGS) entry which is preliminary data.</text>
</comment>
<dbReference type="PANTHER" id="PTHR23089">
    <property type="entry name" value="HISTIDINE TRIAD HIT PROTEIN"/>
    <property type="match status" value="1"/>
</dbReference>
<evidence type="ECO:0000313" key="5">
    <source>
        <dbReference type="EMBL" id="GGI98147.1"/>
    </source>
</evidence>
<evidence type="ECO:0000256" key="1">
    <source>
        <dbReference type="PIRSR" id="PIRSR601310-1"/>
    </source>
</evidence>
<evidence type="ECO:0000313" key="6">
    <source>
        <dbReference type="Proteomes" id="UP000637695"/>
    </source>
</evidence>
<dbReference type="CDD" id="cd01276">
    <property type="entry name" value="PKCI_related"/>
    <property type="match status" value="1"/>
</dbReference>
<dbReference type="AlphaFoldDB" id="A0A917NHD5"/>
<evidence type="ECO:0000256" key="3">
    <source>
        <dbReference type="PROSITE-ProRule" id="PRU00464"/>
    </source>
</evidence>
<organism evidence="5 6">
    <name type="scientific">Alicyclobacillus cellulosilyticus</name>
    <dbReference type="NCBI Taxonomy" id="1003997"/>
    <lineage>
        <taxon>Bacteria</taxon>
        <taxon>Bacillati</taxon>
        <taxon>Bacillota</taxon>
        <taxon>Bacilli</taxon>
        <taxon>Bacillales</taxon>
        <taxon>Alicyclobacillaceae</taxon>
        <taxon>Alicyclobacillus</taxon>
    </lineage>
</organism>
<dbReference type="PROSITE" id="PS51084">
    <property type="entry name" value="HIT_2"/>
    <property type="match status" value="1"/>
</dbReference>
<feature type="active site" description="Tele-AMP-histidine intermediate" evidence="1">
    <location>
        <position position="100"/>
    </location>
</feature>